<dbReference type="AlphaFoldDB" id="B6WYF3"/>
<dbReference type="Proteomes" id="UP000003676">
    <property type="component" value="Unassembled WGS sequence"/>
</dbReference>
<dbReference type="OrthoDB" id="5460233at2"/>
<organism evidence="1 2">
    <name type="scientific">Desulfovibrio piger ATCC 29098</name>
    <dbReference type="NCBI Taxonomy" id="411464"/>
    <lineage>
        <taxon>Bacteria</taxon>
        <taxon>Pseudomonadati</taxon>
        <taxon>Thermodesulfobacteriota</taxon>
        <taxon>Desulfovibrionia</taxon>
        <taxon>Desulfovibrionales</taxon>
        <taxon>Desulfovibrionaceae</taxon>
        <taxon>Desulfovibrio</taxon>
    </lineage>
</organism>
<sequence length="142" mass="15974">MRKDNRKFCASISVRNGEERAKLELSPAPLHGGPEGFYRVRLARRWLDTEDGVPRFFDRDGIARLAAELALCGLETPAPAPDIPGNSRVSVRRADGFYEGTWTNTEPILDYTGRWVVNVSLGGKRVFVPVEEVPVHKERRRG</sequence>
<accession>B6WYF3</accession>
<dbReference type="RefSeq" id="WP_006009398.1">
    <property type="nucleotide sequence ID" value="NZ_DS996364.1"/>
</dbReference>
<reference evidence="1 2" key="2">
    <citation type="submission" date="2008-10" db="EMBL/GenBank/DDBJ databases">
        <authorList>
            <person name="Fulton L."/>
            <person name="Clifton S."/>
            <person name="Fulton B."/>
            <person name="Xu J."/>
            <person name="Minx P."/>
            <person name="Pepin K.H."/>
            <person name="Johnson M."/>
            <person name="Bhonagiri V."/>
            <person name="Nash W.E."/>
            <person name="Mardis E.R."/>
            <person name="Wilson R.K."/>
        </authorList>
    </citation>
    <scope>NUCLEOTIDE SEQUENCE [LARGE SCALE GENOMIC DNA]</scope>
    <source>
        <strain evidence="1 2">ATCC 29098</strain>
    </source>
</reference>
<dbReference type="eggNOG" id="ENOG50318C2">
    <property type="taxonomic scope" value="Bacteria"/>
</dbReference>
<reference evidence="1 2" key="1">
    <citation type="submission" date="2008-10" db="EMBL/GenBank/DDBJ databases">
        <title>Draft genome sequence of Desulvovibrio piger (ATCC 29098).</title>
        <authorList>
            <person name="Sudarsanam P."/>
            <person name="Ley R."/>
            <person name="Guruge J."/>
            <person name="Turnbaugh P.J."/>
            <person name="Mahowald M."/>
            <person name="Liep D."/>
            <person name="Gordon J."/>
        </authorList>
    </citation>
    <scope>NUCLEOTIDE SEQUENCE [LARGE SCALE GENOMIC DNA]</scope>
    <source>
        <strain evidence="1 2">ATCC 29098</strain>
    </source>
</reference>
<proteinExistence type="predicted"/>
<evidence type="ECO:0000313" key="2">
    <source>
        <dbReference type="Proteomes" id="UP000003676"/>
    </source>
</evidence>
<name>B6WYF3_9BACT</name>
<dbReference type="EMBL" id="ABXU01000094">
    <property type="protein sequence ID" value="EEB31993.1"/>
    <property type="molecule type" value="Genomic_DNA"/>
</dbReference>
<dbReference type="HOGENOM" id="CLU_140904_0_0_7"/>
<gene>
    <name evidence="1" type="ORF">DESPIG_03135</name>
</gene>
<comment type="caution">
    <text evidence="1">The sequence shown here is derived from an EMBL/GenBank/DDBJ whole genome shotgun (WGS) entry which is preliminary data.</text>
</comment>
<protein>
    <submittedName>
        <fullName evidence="1">Uncharacterized protein</fullName>
    </submittedName>
</protein>
<evidence type="ECO:0000313" key="1">
    <source>
        <dbReference type="EMBL" id="EEB31993.1"/>
    </source>
</evidence>